<name>A0A5C8L0J4_9GAMM</name>
<feature type="chain" id="PRO_5022972999" evidence="2">
    <location>
        <begin position="28"/>
        <end position="344"/>
    </location>
</feature>
<evidence type="ECO:0000313" key="4">
    <source>
        <dbReference type="EMBL" id="TXK65941.1"/>
    </source>
</evidence>
<accession>A0A5C8L0J4</accession>
<sequence length="344" mass="36722">MSFSGFNKLALGVAVAAALALPAAAFARDNIQAAGSSTVLPFSSIAAEEFGNNYAQFRTPVIGSGGTGGGMRQFCAGVGTDTIDIGNASRAITDAEKAACRENGVTEVIEVKFGYDGIVFASRSDSGTFALEPKHVFLAQAAQIPRDGQMVANPYTRWNQIDPSLPDQEIVLAIPGSNHGTREVYDLNVVRAGCNTFDEVKALEGDARNQFCDAIRTDGRMIEIAGDYTETLARLAAQRDALGVFGLSFYENNRDRLKVATVSGVTPSVEAILSGEYPVSRPLYFYVKGDHIGVIPGLQEFAQYFVSDALSGEGSPLEEAGLIPLSDEERAEVMENIRSRNSVL</sequence>
<feature type="signal peptide" evidence="2">
    <location>
        <begin position="1"/>
        <end position="27"/>
    </location>
</feature>
<keyword evidence="1 2" id="KW-0732">Signal</keyword>
<protein>
    <submittedName>
        <fullName evidence="4">Phosphonate ABC transporter substrate-binding protein</fullName>
    </submittedName>
</protein>
<dbReference type="PANTHER" id="PTHR30570:SF1">
    <property type="entry name" value="PHOSPHATE-BINDING PROTEIN PSTS"/>
    <property type="match status" value="1"/>
</dbReference>
<dbReference type="RefSeq" id="WP_147890614.1">
    <property type="nucleotide sequence ID" value="NZ_VRTS01000001.1"/>
</dbReference>
<dbReference type="PANTHER" id="PTHR30570">
    <property type="entry name" value="PERIPLASMIC PHOSPHATE BINDING COMPONENT OF PHOSPHATE ABC TRANSPORTER"/>
    <property type="match status" value="1"/>
</dbReference>
<proteinExistence type="predicted"/>
<organism evidence="4 5">
    <name type="scientific">Alkalisalibacterium limincola</name>
    <dbReference type="NCBI Taxonomy" id="2699169"/>
    <lineage>
        <taxon>Bacteria</taxon>
        <taxon>Pseudomonadati</taxon>
        <taxon>Pseudomonadota</taxon>
        <taxon>Gammaproteobacteria</taxon>
        <taxon>Lysobacterales</taxon>
        <taxon>Lysobacteraceae</taxon>
        <taxon>Alkalisalibacterium</taxon>
    </lineage>
</organism>
<dbReference type="SUPFAM" id="SSF53850">
    <property type="entry name" value="Periplasmic binding protein-like II"/>
    <property type="match status" value="1"/>
</dbReference>
<reference evidence="4 5" key="1">
    <citation type="submission" date="2019-08" db="EMBL/GenBank/DDBJ databases">
        <authorList>
            <person name="Karlyshev A.V."/>
        </authorList>
    </citation>
    <scope>NUCLEOTIDE SEQUENCE [LARGE SCALE GENOMIC DNA]</scope>
    <source>
        <strain evidence="4 5">Alg18-2.2</strain>
    </source>
</reference>
<dbReference type="InterPro" id="IPR024370">
    <property type="entry name" value="PBP_domain"/>
</dbReference>
<keyword evidence="5" id="KW-1185">Reference proteome</keyword>
<dbReference type="AlphaFoldDB" id="A0A5C8L0J4"/>
<dbReference type="Gene3D" id="3.40.190.10">
    <property type="entry name" value="Periplasmic binding protein-like II"/>
    <property type="match status" value="2"/>
</dbReference>
<feature type="domain" description="PBP" evidence="3">
    <location>
        <begin position="24"/>
        <end position="308"/>
    </location>
</feature>
<dbReference type="Proteomes" id="UP000321248">
    <property type="component" value="Unassembled WGS sequence"/>
</dbReference>
<evidence type="ECO:0000256" key="1">
    <source>
        <dbReference type="ARBA" id="ARBA00022729"/>
    </source>
</evidence>
<evidence type="ECO:0000259" key="3">
    <source>
        <dbReference type="Pfam" id="PF12849"/>
    </source>
</evidence>
<dbReference type="EMBL" id="VRTS01000001">
    <property type="protein sequence ID" value="TXK65941.1"/>
    <property type="molecule type" value="Genomic_DNA"/>
</dbReference>
<dbReference type="OrthoDB" id="9765713at2"/>
<dbReference type="Pfam" id="PF12849">
    <property type="entry name" value="PBP_like_2"/>
    <property type="match status" value="1"/>
</dbReference>
<gene>
    <name evidence="4" type="ORF">FU658_02420</name>
</gene>
<comment type="caution">
    <text evidence="4">The sequence shown here is derived from an EMBL/GenBank/DDBJ whole genome shotgun (WGS) entry which is preliminary data.</text>
</comment>
<evidence type="ECO:0000256" key="2">
    <source>
        <dbReference type="SAM" id="SignalP"/>
    </source>
</evidence>
<dbReference type="InterPro" id="IPR050811">
    <property type="entry name" value="Phosphate_ABC_transporter"/>
</dbReference>
<evidence type="ECO:0000313" key="5">
    <source>
        <dbReference type="Proteomes" id="UP000321248"/>
    </source>
</evidence>